<reference evidence="2 3" key="1">
    <citation type="submission" date="2018-09" db="EMBL/GenBank/DDBJ databases">
        <title>Arachidicoccus sp. nov., a bacterium isolated from soil.</title>
        <authorList>
            <person name="Weon H.-Y."/>
            <person name="Kwon S.-W."/>
            <person name="Lee S.A."/>
        </authorList>
    </citation>
    <scope>NUCLEOTIDE SEQUENCE [LARGE SCALE GENOMIC DNA]</scope>
    <source>
        <strain evidence="2 3">KIS59-12</strain>
    </source>
</reference>
<dbReference type="RefSeq" id="WP_119984155.1">
    <property type="nucleotide sequence ID" value="NZ_CP032489.1"/>
</dbReference>
<dbReference type="PANTHER" id="PTHR39434">
    <property type="match status" value="1"/>
</dbReference>
<accession>A0A386HK81</accession>
<sequence length="136" mass="15708">MKSFHYAFKVKDIESTRKFYVELLGCQEGRSTKSWLDFNFFGHQLSAHISDDFPVLDYCGKVDGISVPIPHFGCLLAINDFKNIQQKLELANIEFLIQPQIRYKGKTGEQLTMFVFDYSGNPIEFKAFSNMDEVFS</sequence>
<dbReference type="SUPFAM" id="SSF54593">
    <property type="entry name" value="Glyoxalase/Bleomycin resistance protein/Dihydroxybiphenyl dioxygenase"/>
    <property type="match status" value="1"/>
</dbReference>
<keyword evidence="3" id="KW-1185">Reference proteome</keyword>
<feature type="domain" description="Glyoxalase/fosfomycin resistance/dioxygenase" evidence="1">
    <location>
        <begin position="5"/>
        <end position="125"/>
    </location>
</feature>
<dbReference type="Pfam" id="PF00903">
    <property type="entry name" value="Glyoxalase"/>
    <property type="match status" value="1"/>
</dbReference>
<organism evidence="2 3">
    <name type="scientific">Arachidicoccus soli</name>
    <dbReference type="NCBI Taxonomy" id="2341117"/>
    <lineage>
        <taxon>Bacteria</taxon>
        <taxon>Pseudomonadati</taxon>
        <taxon>Bacteroidota</taxon>
        <taxon>Chitinophagia</taxon>
        <taxon>Chitinophagales</taxon>
        <taxon>Chitinophagaceae</taxon>
        <taxon>Arachidicoccus</taxon>
    </lineage>
</organism>
<dbReference type="InterPro" id="IPR004360">
    <property type="entry name" value="Glyas_Fos-R_dOase_dom"/>
</dbReference>
<keyword evidence="2" id="KW-0560">Oxidoreductase</keyword>
<dbReference type="Gene3D" id="3.10.180.10">
    <property type="entry name" value="2,3-Dihydroxybiphenyl 1,2-Dioxygenase, domain 1"/>
    <property type="match status" value="1"/>
</dbReference>
<gene>
    <name evidence="2" type="ORF">D6B99_00820</name>
</gene>
<dbReference type="PANTHER" id="PTHR39434:SF1">
    <property type="entry name" value="VOC DOMAIN-CONTAINING PROTEIN"/>
    <property type="match status" value="1"/>
</dbReference>
<dbReference type="GO" id="GO:0051213">
    <property type="term" value="F:dioxygenase activity"/>
    <property type="evidence" value="ECO:0007669"/>
    <property type="project" value="UniProtKB-KW"/>
</dbReference>
<dbReference type="AlphaFoldDB" id="A0A386HK81"/>
<dbReference type="OrthoDB" id="793940at2"/>
<dbReference type="EMBL" id="CP032489">
    <property type="protein sequence ID" value="AYD46287.1"/>
    <property type="molecule type" value="Genomic_DNA"/>
</dbReference>
<name>A0A386HK81_9BACT</name>
<evidence type="ECO:0000313" key="3">
    <source>
        <dbReference type="Proteomes" id="UP000266118"/>
    </source>
</evidence>
<protein>
    <submittedName>
        <fullName evidence="2">Dioxygenase</fullName>
    </submittedName>
</protein>
<dbReference type="InterPro" id="IPR029068">
    <property type="entry name" value="Glyas_Bleomycin-R_OHBP_Dase"/>
</dbReference>
<evidence type="ECO:0000259" key="1">
    <source>
        <dbReference type="Pfam" id="PF00903"/>
    </source>
</evidence>
<evidence type="ECO:0000313" key="2">
    <source>
        <dbReference type="EMBL" id="AYD46287.1"/>
    </source>
</evidence>
<keyword evidence="2" id="KW-0223">Dioxygenase</keyword>
<dbReference type="Proteomes" id="UP000266118">
    <property type="component" value="Chromosome"/>
</dbReference>
<dbReference type="KEGG" id="ark:D6B99_00820"/>
<proteinExistence type="predicted"/>